<evidence type="ECO:0000256" key="1">
    <source>
        <dbReference type="ARBA" id="ARBA00022741"/>
    </source>
</evidence>
<dbReference type="SUPFAM" id="SSF54585">
    <property type="entry name" value="Cdc48 domain 2-like"/>
    <property type="match status" value="1"/>
</dbReference>
<sequence length="207" mass="23294">MDPVLPDFFRDVGVVHDGMRFPLWLHGHTVVLFRVVSVSPKKPVVQLVPGTEVSVAPKTRKTKMDSHQQIKKSSSSKGKLRMKALLRVQVPMKRVVHRFEFKDFELGVFLTSVAFIHPETARNSSFDNLHVVSLIPRLSMNETMRNHKDGACRSGNNFATEETMGTAVISKEAASRNVLVRLLFSDTVAKGHVMLPQSLQLFLRGFM</sequence>
<evidence type="ECO:0000256" key="2">
    <source>
        <dbReference type="ARBA" id="ARBA00022840"/>
    </source>
</evidence>
<keyword evidence="2" id="KW-0067">ATP-binding</keyword>
<dbReference type="InterPro" id="IPR015342">
    <property type="entry name" value="PEX1-N_C-lobe"/>
</dbReference>
<evidence type="ECO:0000313" key="4">
    <source>
        <dbReference type="EMBL" id="MQL92154.1"/>
    </source>
</evidence>
<dbReference type="GO" id="GO:0005524">
    <property type="term" value="F:ATP binding"/>
    <property type="evidence" value="ECO:0007669"/>
    <property type="project" value="UniProtKB-KW"/>
</dbReference>
<dbReference type="InterPro" id="IPR029067">
    <property type="entry name" value="CDC48_domain_2-like_sf"/>
</dbReference>
<name>A0A843VFI1_COLES</name>
<evidence type="ECO:0000259" key="3">
    <source>
        <dbReference type="Pfam" id="PF09262"/>
    </source>
</evidence>
<evidence type="ECO:0000313" key="5">
    <source>
        <dbReference type="Proteomes" id="UP000652761"/>
    </source>
</evidence>
<feature type="domain" description="Peroxisomal ATPase PEX1 N-terminal C-lobe" evidence="3">
    <location>
        <begin position="8"/>
        <end position="57"/>
    </location>
</feature>
<protein>
    <recommendedName>
        <fullName evidence="3">Peroxisomal ATPase PEX1 N-terminal C-lobe domain-containing protein</fullName>
    </recommendedName>
</protein>
<gene>
    <name evidence="4" type="ORF">Taro_024776</name>
</gene>
<dbReference type="GO" id="GO:0005777">
    <property type="term" value="C:peroxisome"/>
    <property type="evidence" value="ECO:0007669"/>
    <property type="project" value="InterPro"/>
</dbReference>
<dbReference type="Gene3D" id="3.10.330.10">
    <property type="match status" value="1"/>
</dbReference>
<comment type="caution">
    <text evidence="4">The sequence shown here is derived from an EMBL/GenBank/DDBJ whole genome shotgun (WGS) entry which is preliminary data.</text>
</comment>
<accession>A0A843VFI1</accession>
<dbReference type="AlphaFoldDB" id="A0A843VFI1"/>
<reference evidence="4" key="1">
    <citation type="submission" date="2017-07" db="EMBL/GenBank/DDBJ databases">
        <title>Taro Niue Genome Assembly and Annotation.</title>
        <authorList>
            <person name="Atibalentja N."/>
            <person name="Keating K."/>
            <person name="Fields C.J."/>
        </authorList>
    </citation>
    <scope>NUCLEOTIDE SEQUENCE</scope>
    <source>
        <strain evidence="4">Niue_2</strain>
        <tissue evidence="4">Leaf</tissue>
    </source>
</reference>
<proteinExistence type="predicted"/>
<dbReference type="GO" id="GO:0007031">
    <property type="term" value="P:peroxisome organization"/>
    <property type="evidence" value="ECO:0007669"/>
    <property type="project" value="InterPro"/>
</dbReference>
<dbReference type="Proteomes" id="UP000652761">
    <property type="component" value="Unassembled WGS sequence"/>
</dbReference>
<dbReference type="Pfam" id="PF09262">
    <property type="entry name" value="PEX-1N"/>
    <property type="match status" value="1"/>
</dbReference>
<keyword evidence="5" id="KW-1185">Reference proteome</keyword>
<dbReference type="OrthoDB" id="2187at2759"/>
<dbReference type="EMBL" id="NMUH01001417">
    <property type="protein sequence ID" value="MQL92154.1"/>
    <property type="molecule type" value="Genomic_DNA"/>
</dbReference>
<keyword evidence="1" id="KW-0547">Nucleotide-binding</keyword>
<organism evidence="4 5">
    <name type="scientific">Colocasia esculenta</name>
    <name type="common">Wild taro</name>
    <name type="synonym">Arum esculentum</name>
    <dbReference type="NCBI Taxonomy" id="4460"/>
    <lineage>
        <taxon>Eukaryota</taxon>
        <taxon>Viridiplantae</taxon>
        <taxon>Streptophyta</taxon>
        <taxon>Embryophyta</taxon>
        <taxon>Tracheophyta</taxon>
        <taxon>Spermatophyta</taxon>
        <taxon>Magnoliopsida</taxon>
        <taxon>Liliopsida</taxon>
        <taxon>Araceae</taxon>
        <taxon>Aroideae</taxon>
        <taxon>Colocasieae</taxon>
        <taxon>Colocasia</taxon>
    </lineage>
</organism>